<reference evidence="1 2" key="1">
    <citation type="submission" date="2023-01" db="EMBL/GenBank/DDBJ databases">
        <title>Bacillus changyiensis sp. nov., isolated from a coastal deposit.</title>
        <authorList>
            <person name="Xiao G."/>
            <person name="Lai Q."/>
            <person name="Hu Z."/>
            <person name="Shao Z."/>
        </authorList>
    </citation>
    <scope>NUCLEOTIDE SEQUENCE [LARGE SCALE GENOMIC DNA]</scope>
    <source>
        <strain evidence="1 2">CLL-7-23</strain>
    </source>
</reference>
<evidence type="ECO:0008006" key="3">
    <source>
        <dbReference type="Google" id="ProtNLM"/>
    </source>
</evidence>
<keyword evidence="2" id="KW-1185">Reference proteome</keyword>
<protein>
    <recommendedName>
        <fullName evidence="3">DinB family protein</fullName>
    </recommendedName>
</protein>
<name>A0ABT4XAX6_9BACI</name>
<proteinExistence type="predicted"/>
<evidence type="ECO:0000313" key="2">
    <source>
        <dbReference type="Proteomes" id="UP001211894"/>
    </source>
</evidence>
<gene>
    <name evidence="1" type="ORF">PJ311_18685</name>
</gene>
<dbReference type="Gene3D" id="1.20.120.450">
    <property type="entry name" value="dinb family like domain"/>
    <property type="match status" value="1"/>
</dbReference>
<dbReference type="SUPFAM" id="SSF109854">
    <property type="entry name" value="DinB/YfiT-like putative metalloenzymes"/>
    <property type="match status" value="1"/>
</dbReference>
<accession>A0ABT4XAX6</accession>
<dbReference type="EMBL" id="JAQKAB010000021">
    <property type="protein sequence ID" value="MDA7028567.1"/>
    <property type="molecule type" value="Genomic_DNA"/>
</dbReference>
<dbReference type="Proteomes" id="UP001211894">
    <property type="component" value="Unassembled WGS sequence"/>
</dbReference>
<comment type="caution">
    <text evidence="1">The sequence shown here is derived from an EMBL/GenBank/DDBJ whole genome shotgun (WGS) entry which is preliminary data.</text>
</comment>
<sequence length="66" mass="7810">MHNLIDFAKSLNVQDLTTIHIDRSEVGYIRKLGDMLLRIAYHESIHTGQLLDFLRTVKIDRLFIWD</sequence>
<evidence type="ECO:0000313" key="1">
    <source>
        <dbReference type="EMBL" id="MDA7028567.1"/>
    </source>
</evidence>
<organism evidence="1 2">
    <name type="scientific">Bacillus changyiensis</name>
    <dbReference type="NCBI Taxonomy" id="3004103"/>
    <lineage>
        <taxon>Bacteria</taxon>
        <taxon>Bacillati</taxon>
        <taxon>Bacillota</taxon>
        <taxon>Bacilli</taxon>
        <taxon>Bacillales</taxon>
        <taxon>Bacillaceae</taxon>
        <taxon>Bacillus</taxon>
    </lineage>
</organism>
<dbReference type="InterPro" id="IPR034660">
    <property type="entry name" value="DinB/YfiT-like"/>
</dbReference>